<evidence type="ECO:0000256" key="1">
    <source>
        <dbReference type="ARBA" id="ARBA00010529"/>
    </source>
</evidence>
<evidence type="ECO:0000256" key="3">
    <source>
        <dbReference type="ARBA" id="ARBA00023125"/>
    </source>
</evidence>
<dbReference type="Gene3D" id="4.10.520.10">
    <property type="entry name" value="IHF-like DNA-binding proteins"/>
    <property type="match status" value="1"/>
</dbReference>
<proteinExistence type="inferred from homology"/>
<dbReference type="SMART" id="SM00411">
    <property type="entry name" value="BHL"/>
    <property type="match status" value="1"/>
</dbReference>
<evidence type="ECO:0000313" key="6">
    <source>
        <dbReference type="Proteomes" id="UP000249725"/>
    </source>
</evidence>
<keyword evidence="2" id="KW-0226">DNA condensation</keyword>
<dbReference type="InterPro" id="IPR000119">
    <property type="entry name" value="Hist_DNA-bd"/>
</dbReference>
<dbReference type="Pfam" id="PF00216">
    <property type="entry name" value="Bac_DNA_binding"/>
    <property type="match status" value="1"/>
</dbReference>
<accession>A0A328AE03</accession>
<comment type="similarity">
    <text evidence="1 4">Belongs to the bacterial histone-like protein family.</text>
</comment>
<dbReference type="GO" id="GO:0030261">
    <property type="term" value="P:chromosome condensation"/>
    <property type="evidence" value="ECO:0007669"/>
    <property type="project" value="UniProtKB-KW"/>
</dbReference>
<comment type="caution">
    <text evidence="5">The sequence shown here is derived from an EMBL/GenBank/DDBJ whole genome shotgun (WGS) entry which is preliminary data.</text>
</comment>
<reference evidence="6" key="1">
    <citation type="submission" date="2018-05" db="EMBL/GenBank/DDBJ databases">
        <authorList>
            <person name="Li X."/>
        </authorList>
    </citation>
    <scope>NUCLEOTIDE SEQUENCE [LARGE SCALE GENOMIC DNA]</scope>
    <source>
        <strain evidence="6">YIM 73061</strain>
    </source>
</reference>
<keyword evidence="3 5" id="KW-0238">DNA-binding</keyword>
<dbReference type="GO" id="GO:0005829">
    <property type="term" value="C:cytosol"/>
    <property type="evidence" value="ECO:0007669"/>
    <property type="project" value="TreeGrafter"/>
</dbReference>
<organism evidence="5 6">
    <name type="scientific">Phenylobacterium deserti</name>
    <dbReference type="NCBI Taxonomy" id="1914756"/>
    <lineage>
        <taxon>Bacteria</taxon>
        <taxon>Pseudomonadati</taxon>
        <taxon>Pseudomonadota</taxon>
        <taxon>Alphaproteobacteria</taxon>
        <taxon>Caulobacterales</taxon>
        <taxon>Caulobacteraceae</taxon>
        <taxon>Phenylobacterium</taxon>
    </lineage>
</organism>
<dbReference type="PANTHER" id="PTHR33175:SF3">
    <property type="entry name" value="DNA-BINDING PROTEIN HU-BETA"/>
    <property type="match status" value="1"/>
</dbReference>
<name>A0A328AE03_9CAUL</name>
<evidence type="ECO:0000313" key="5">
    <source>
        <dbReference type="EMBL" id="RAK52879.1"/>
    </source>
</evidence>
<dbReference type="OrthoDB" id="9804203at2"/>
<dbReference type="EMBL" id="QFYR01000002">
    <property type="protein sequence ID" value="RAK52879.1"/>
    <property type="molecule type" value="Genomic_DNA"/>
</dbReference>
<dbReference type="PANTHER" id="PTHR33175">
    <property type="entry name" value="DNA-BINDING PROTEIN HU"/>
    <property type="match status" value="1"/>
</dbReference>
<dbReference type="PRINTS" id="PR01727">
    <property type="entry name" value="DNABINDINGHU"/>
</dbReference>
<evidence type="ECO:0000256" key="2">
    <source>
        <dbReference type="ARBA" id="ARBA00023067"/>
    </source>
</evidence>
<sequence length="94" mass="9814">MTHMTKAELVAAIADKAGLNKTQAKEAVDAFISSVSTSLKAGKEVRLVGFGSFVPVKRAAGVARNPRTGEAVKRPASASCRFRVGDALKNTLNA</sequence>
<dbReference type="SUPFAM" id="SSF47729">
    <property type="entry name" value="IHF-like DNA-binding proteins"/>
    <property type="match status" value="1"/>
</dbReference>
<protein>
    <submittedName>
        <fullName evidence="5">DNA-binding protein</fullName>
    </submittedName>
</protein>
<dbReference type="GO" id="GO:0003677">
    <property type="term" value="F:DNA binding"/>
    <property type="evidence" value="ECO:0007669"/>
    <property type="project" value="UniProtKB-KW"/>
</dbReference>
<gene>
    <name evidence="5" type="ORF">DJ018_11925</name>
</gene>
<dbReference type="CDD" id="cd13831">
    <property type="entry name" value="HU"/>
    <property type="match status" value="1"/>
</dbReference>
<dbReference type="AlphaFoldDB" id="A0A328AE03"/>
<dbReference type="Proteomes" id="UP000249725">
    <property type="component" value="Unassembled WGS sequence"/>
</dbReference>
<keyword evidence="6" id="KW-1185">Reference proteome</keyword>
<dbReference type="GO" id="GO:0030527">
    <property type="term" value="F:structural constituent of chromatin"/>
    <property type="evidence" value="ECO:0007669"/>
    <property type="project" value="InterPro"/>
</dbReference>
<evidence type="ECO:0000256" key="4">
    <source>
        <dbReference type="RuleBase" id="RU003939"/>
    </source>
</evidence>
<dbReference type="InterPro" id="IPR010992">
    <property type="entry name" value="IHF-like_DNA-bd_dom_sf"/>
</dbReference>